<keyword evidence="2" id="KW-1185">Reference proteome</keyword>
<proteinExistence type="predicted"/>
<protein>
    <submittedName>
        <fullName evidence="1">Uncharacterized protein</fullName>
    </submittedName>
</protein>
<accession>A0ACC0P1K0</accession>
<comment type="caution">
    <text evidence="1">The sequence shown here is derived from an EMBL/GenBank/DDBJ whole genome shotgun (WGS) entry which is preliminary data.</text>
</comment>
<sequence length="309" mass="34537">MSISISIDDYQLPYDTHNLYDVNFYHNKIHTLVTHTPSFVDSWISETLSLHTPAYPFRAPSLLVGLDIEWRPNFAPHQDNPTATLQLCVDQRCLIFQLIHSPSIPSSLIDFLANPAHTFVGVGIHKDVEKLTGDYGLTVANVLDLRVLAAEAYGARELRNAGLVILARQVLGAEVVKPKRVTMSKWDNVYLYPNQVQYACIDAFLSFEIGRSLNAADADADVKVLRGVTPGPSVDMVQMVKQVWLAIVVASVTLPLGYGGKVNWKDRMRFIIGIDHRYSILCVRLPCPKVVLGHHAPIFLKPFLFQSHP</sequence>
<name>A0ACC0P1K0_RHOML</name>
<dbReference type="Proteomes" id="UP001062846">
    <property type="component" value="Chromosome 4"/>
</dbReference>
<dbReference type="EMBL" id="CM046391">
    <property type="protein sequence ID" value="KAI8559360.1"/>
    <property type="molecule type" value="Genomic_DNA"/>
</dbReference>
<evidence type="ECO:0000313" key="2">
    <source>
        <dbReference type="Proteomes" id="UP001062846"/>
    </source>
</evidence>
<evidence type="ECO:0000313" key="1">
    <source>
        <dbReference type="EMBL" id="KAI8559360.1"/>
    </source>
</evidence>
<organism evidence="1 2">
    <name type="scientific">Rhododendron molle</name>
    <name type="common">Chinese azalea</name>
    <name type="synonym">Azalea mollis</name>
    <dbReference type="NCBI Taxonomy" id="49168"/>
    <lineage>
        <taxon>Eukaryota</taxon>
        <taxon>Viridiplantae</taxon>
        <taxon>Streptophyta</taxon>
        <taxon>Embryophyta</taxon>
        <taxon>Tracheophyta</taxon>
        <taxon>Spermatophyta</taxon>
        <taxon>Magnoliopsida</taxon>
        <taxon>eudicotyledons</taxon>
        <taxon>Gunneridae</taxon>
        <taxon>Pentapetalae</taxon>
        <taxon>asterids</taxon>
        <taxon>Ericales</taxon>
        <taxon>Ericaceae</taxon>
        <taxon>Ericoideae</taxon>
        <taxon>Rhodoreae</taxon>
        <taxon>Rhododendron</taxon>
    </lineage>
</organism>
<gene>
    <name evidence="1" type="ORF">RHMOL_Rhmol04G0167100</name>
</gene>
<reference evidence="1" key="1">
    <citation type="submission" date="2022-02" db="EMBL/GenBank/DDBJ databases">
        <title>Plant Genome Project.</title>
        <authorList>
            <person name="Zhang R.-G."/>
        </authorList>
    </citation>
    <scope>NUCLEOTIDE SEQUENCE</scope>
    <source>
        <strain evidence="1">AT1</strain>
    </source>
</reference>